<dbReference type="InterPro" id="IPR036736">
    <property type="entry name" value="ACP-like_sf"/>
</dbReference>
<dbReference type="InterPro" id="IPR000873">
    <property type="entry name" value="AMP-dep_synth/lig_dom"/>
</dbReference>
<dbReference type="Pfam" id="PF00550">
    <property type="entry name" value="PP-binding"/>
    <property type="match status" value="1"/>
</dbReference>
<feature type="region of interest" description="Disordered" evidence="3">
    <location>
        <begin position="329"/>
        <end position="348"/>
    </location>
</feature>
<keyword evidence="6" id="KW-1185">Reference proteome</keyword>
<proteinExistence type="predicted"/>
<evidence type="ECO:0000256" key="1">
    <source>
        <dbReference type="ARBA" id="ARBA00022450"/>
    </source>
</evidence>
<dbReference type="AlphaFoldDB" id="A0A543N9A4"/>
<dbReference type="CDD" id="cd05930">
    <property type="entry name" value="A_NRPS"/>
    <property type="match status" value="1"/>
</dbReference>
<dbReference type="InterPro" id="IPR025110">
    <property type="entry name" value="AMP-bd_C"/>
</dbReference>
<dbReference type="RefSeq" id="WP_141925447.1">
    <property type="nucleotide sequence ID" value="NZ_VFQC01000002.1"/>
</dbReference>
<comment type="caution">
    <text evidence="5">The sequence shown here is derived from an EMBL/GenBank/DDBJ whole genome shotgun (WGS) entry which is preliminary data.</text>
</comment>
<reference evidence="5 6" key="1">
    <citation type="submission" date="2019-06" db="EMBL/GenBank/DDBJ databases">
        <title>Sequencing the genomes of 1000 actinobacteria strains.</title>
        <authorList>
            <person name="Klenk H.-P."/>
        </authorList>
    </citation>
    <scope>NUCLEOTIDE SEQUENCE [LARGE SCALE GENOMIC DNA]</scope>
    <source>
        <strain evidence="5 6">DSM 45015</strain>
    </source>
</reference>
<dbReference type="PANTHER" id="PTHR45527">
    <property type="entry name" value="NONRIBOSOMAL PEPTIDE SYNTHETASE"/>
    <property type="match status" value="1"/>
</dbReference>
<dbReference type="Pfam" id="PF13193">
    <property type="entry name" value="AMP-binding_C"/>
    <property type="match status" value="1"/>
</dbReference>
<dbReference type="OrthoDB" id="3802848at2"/>
<dbReference type="InterPro" id="IPR009081">
    <property type="entry name" value="PP-bd_ACP"/>
</dbReference>
<keyword evidence="1" id="KW-0596">Phosphopantetheine</keyword>
<dbReference type="Proteomes" id="UP000317422">
    <property type="component" value="Unassembled WGS sequence"/>
</dbReference>
<feature type="region of interest" description="Disordered" evidence="3">
    <location>
        <begin position="1"/>
        <end position="29"/>
    </location>
</feature>
<dbReference type="PANTHER" id="PTHR45527:SF1">
    <property type="entry name" value="FATTY ACID SYNTHASE"/>
    <property type="match status" value="1"/>
</dbReference>
<dbReference type="GO" id="GO:0005737">
    <property type="term" value="C:cytoplasm"/>
    <property type="evidence" value="ECO:0007669"/>
    <property type="project" value="TreeGrafter"/>
</dbReference>
<dbReference type="GO" id="GO:0043041">
    <property type="term" value="P:amino acid activation for nonribosomal peptide biosynthetic process"/>
    <property type="evidence" value="ECO:0007669"/>
    <property type="project" value="TreeGrafter"/>
</dbReference>
<keyword evidence="2" id="KW-0597">Phosphoprotein</keyword>
<dbReference type="GO" id="GO:0031177">
    <property type="term" value="F:phosphopantetheine binding"/>
    <property type="evidence" value="ECO:0007669"/>
    <property type="project" value="InterPro"/>
</dbReference>
<evidence type="ECO:0000259" key="4">
    <source>
        <dbReference type="PROSITE" id="PS50075"/>
    </source>
</evidence>
<gene>
    <name evidence="5" type="ORF">FHX37_3724</name>
</gene>
<dbReference type="GO" id="GO:0044550">
    <property type="term" value="P:secondary metabolite biosynthetic process"/>
    <property type="evidence" value="ECO:0007669"/>
    <property type="project" value="TreeGrafter"/>
</dbReference>
<sequence length="628" mass="67484">MAPARTAHDTSREEHPPQAGGPRPPLPRVVQGHARAIPDAPAVVHGEDELTYAELNQRANNLARRLRSHGVDRGDVVGLHMGRSLDWVVAMLAALKSGAVCMSLDPDAPAERNARAVATARVAVLVRGAAEEGEPGPSSVPTVRCDARAPVATGTDDPDLAVSPDDLAYALHTSGSSGQPKIVLAQHSWLSAGAAAGAEVNGTTSHDRGSWLGPAGAGIAIHEVCSLLWRGASVHVVDQEVLTSPPALRDWLLANRITQSFVVTPLGEMLQTLEWPAETPLRLMTLGGDKLNRWAPADLPFEITVSYGSLETFQIANALHPWEARCTPRTATPADRSAPPPVGRPLPGVRVHVLEDDLTPTLEGEIGELWIDTGGLSLGYLDAPALTADRFRPNPFGAAGSRLYRSGDAGRFRGDGVLEHHGRIDDVVKVRGHRVEVGEVEWTLGSHPGVAQVCVVAVRSEEDGATQLVACVVPEGDVSPGELRAYTAARLPEPMVPVAYVPMDRLPRNTSDKVDRLALPPDDWWRWRPTRRYREPRGDVEARVAALVAELLGLERVGADDSFVELGGDSLLAARLQARITESLGVRIAMRDMWEAESLGDLAGRVERRRSGEAEPEALPRIVPRKRS</sequence>
<dbReference type="Gene3D" id="3.40.50.12780">
    <property type="entry name" value="N-terminal domain of ligase-like"/>
    <property type="match status" value="1"/>
</dbReference>
<dbReference type="PROSITE" id="PS50075">
    <property type="entry name" value="CARRIER"/>
    <property type="match status" value="1"/>
</dbReference>
<accession>A0A543N9A4</accession>
<evidence type="ECO:0000256" key="2">
    <source>
        <dbReference type="ARBA" id="ARBA00022553"/>
    </source>
</evidence>
<dbReference type="SMART" id="SM00823">
    <property type="entry name" value="PKS_PP"/>
    <property type="match status" value="1"/>
</dbReference>
<dbReference type="InterPro" id="IPR045851">
    <property type="entry name" value="AMP-bd_C_sf"/>
</dbReference>
<organism evidence="5 6">
    <name type="scientific">Haloactinospora alba</name>
    <dbReference type="NCBI Taxonomy" id="405555"/>
    <lineage>
        <taxon>Bacteria</taxon>
        <taxon>Bacillati</taxon>
        <taxon>Actinomycetota</taxon>
        <taxon>Actinomycetes</taxon>
        <taxon>Streptosporangiales</taxon>
        <taxon>Nocardiopsidaceae</taxon>
        <taxon>Haloactinospora</taxon>
    </lineage>
</organism>
<protein>
    <submittedName>
        <fullName evidence="5">Amino acid adenylation domain-containing protein</fullName>
    </submittedName>
</protein>
<dbReference type="InterPro" id="IPR042099">
    <property type="entry name" value="ANL_N_sf"/>
</dbReference>
<name>A0A543N9A4_9ACTN</name>
<evidence type="ECO:0000313" key="5">
    <source>
        <dbReference type="EMBL" id="TQN28387.1"/>
    </source>
</evidence>
<dbReference type="Gene3D" id="1.10.1200.10">
    <property type="entry name" value="ACP-like"/>
    <property type="match status" value="1"/>
</dbReference>
<feature type="domain" description="Carrier" evidence="4">
    <location>
        <begin position="535"/>
        <end position="610"/>
    </location>
</feature>
<evidence type="ECO:0000256" key="3">
    <source>
        <dbReference type="SAM" id="MobiDB-lite"/>
    </source>
</evidence>
<dbReference type="EMBL" id="VFQC01000002">
    <property type="protein sequence ID" value="TQN28387.1"/>
    <property type="molecule type" value="Genomic_DNA"/>
</dbReference>
<dbReference type="SUPFAM" id="SSF47336">
    <property type="entry name" value="ACP-like"/>
    <property type="match status" value="1"/>
</dbReference>
<evidence type="ECO:0000313" key="6">
    <source>
        <dbReference type="Proteomes" id="UP000317422"/>
    </source>
</evidence>
<feature type="region of interest" description="Disordered" evidence="3">
    <location>
        <begin position="607"/>
        <end position="628"/>
    </location>
</feature>
<dbReference type="SUPFAM" id="SSF56801">
    <property type="entry name" value="Acetyl-CoA synthetase-like"/>
    <property type="match status" value="1"/>
</dbReference>
<feature type="compositionally biased region" description="Basic and acidic residues" evidence="3">
    <location>
        <begin position="1"/>
        <end position="16"/>
    </location>
</feature>
<dbReference type="InterPro" id="IPR020806">
    <property type="entry name" value="PKS_PP-bd"/>
</dbReference>
<dbReference type="Pfam" id="PF00501">
    <property type="entry name" value="AMP-binding"/>
    <property type="match status" value="1"/>
</dbReference>
<dbReference type="Gene3D" id="3.30.300.30">
    <property type="match status" value="1"/>
</dbReference>